<proteinExistence type="inferred from homology"/>
<accession>A0A399SUK2</accession>
<comment type="caution">
    <text evidence="2">The sequence shown here is derived from an EMBL/GenBank/DDBJ whole genome shotgun (WGS) entry which is preliminary data.</text>
</comment>
<dbReference type="AlphaFoldDB" id="A0A399SUK2"/>
<comment type="similarity">
    <text evidence="1">Belongs to the ROK (NagC/XylR) family.</text>
</comment>
<dbReference type="Proteomes" id="UP000266484">
    <property type="component" value="Unassembled WGS sequence"/>
</dbReference>
<evidence type="ECO:0000313" key="3">
    <source>
        <dbReference type="Proteomes" id="UP000266484"/>
    </source>
</evidence>
<dbReference type="RefSeq" id="WP_119455779.1">
    <property type="nucleotide sequence ID" value="NZ_QWGT01000329.1"/>
</dbReference>
<dbReference type="EMBL" id="QWGT01000329">
    <property type="protein sequence ID" value="RIJ45645.1"/>
    <property type="molecule type" value="Genomic_DNA"/>
</dbReference>
<name>A0A399SUK2_9MICO</name>
<dbReference type="Pfam" id="PF00480">
    <property type="entry name" value="ROK"/>
    <property type="match status" value="1"/>
</dbReference>
<dbReference type="InterPro" id="IPR000600">
    <property type="entry name" value="ROK"/>
</dbReference>
<keyword evidence="3" id="KW-1185">Reference proteome</keyword>
<reference evidence="2 3" key="1">
    <citation type="submission" date="2018-08" db="EMBL/GenBank/DDBJ databases">
        <title>Genome Sequence of Clavibacter michiganensis Subspecies type strains, and the Atypical Peach-Colored Strains Isolated from Tomato.</title>
        <authorList>
            <person name="Osdaghi E."/>
            <person name="Portier P."/>
            <person name="Briand M."/>
            <person name="Jacques M.-A."/>
        </authorList>
    </citation>
    <scope>NUCLEOTIDE SEQUENCE [LARGE SCALE GENOMIC DNA]</scope>
    <source>
        <strain evidence="2 3">CFBP 8615</strain>
    </source>
</reference>
<dbReference type="Gene3D" id="3.30.420.40">
    <property type="match status" value="2"/>
</dbReference>
<dbReference type="InterPro" id="IPR043129">
    <property type="entry name" value="ATPase_NBD"/>
</dbReference>
<feature type="non-terminal residue" evidence="2">
    <location>
        <position position="1"/>
    </location>
</feature>
<organism evidence="2 3">
    <name type="scientific">Clavibacter lycopersici</name>
    <dbReference type="NCBI Taxonomy" id="2301718"/>
    <lineage>
        <taxon>Bacteria</taxon>
        <taxon>Bacillati</taxon>
        <taxon>Actinomycetota</taxon>
        <taxon>Actinomycetes</taxon>
        <taxon>Micrococcales</taxon>
        <taxon>Microbacteriaceae</taxon>
        <taxon>Clavibacter</taxon>
    </lineage>
</organism>
<sequence>AVARRVAAGDAAATAVWSDTVAVLADALAGIVATVAPRTIIVGGGLAGAGALLFDPLTVELARRIGSSRAPDLIPPHHGDLAAAIGATHLADDLAELIASGSPA</sequence>
<protein>
    <submittedName>
        <fullName evidence="2">ROK family protein</fullName>
    </submittedName>
</protein>
<dbReference type="SUPFAM" id="SSF53067">
    <property type="entry name" value="Actin-like ATPase domain"/>
    <property type="match status" value="1"/>
</dbReference>
<gene>
    <name evidence="2" type="ORF">DZG00_14635</name>
</gene>
<evidence type="ECO:0000313" key="2">
    <source>
        <dbReference type="EMBL" id="RIJ45645.1"/>
    </source>
</evidence>
<evidence type="ECO:0000256" key="1">
    <source>
        <dbReference type="ARBA" id="ARBA00006479"/>
    </source>
</evidence>